<dbReference type="EMBL" id="JAHSTX010000001">
    <property type="protein sequence ID" value="MBV4545090.1"/>
    <property type="molecule type" value="Genomic_DNA"/>
</dbReference>
<feature type="coiled-coil region" evidence="1">
    <location>
        <begin position="431"/>
        <end position="492"/>
    </location>
</feature>
<dbReference type="RefSeq" id="WP_217862949.1">
    <property type="nucleotide sequence ID" value="NZ_JAHSTX010000001.1"/>
</dbReference>
<evidence type="ECO:0000256" key="1">
    <source>
        <dbReference type="SAM" id="Coils"/>
    </source>
</evidence>
<reference evidence="3" key="1">
    <citation type="submission" date="2021-06" db="EMBL/GenBank/DDBJ databases">
        <title>Updating the genus Pseudomonas: Description of 43 new species and partition of the Pseudomonas putida group.</title>
        <authorList>
            <person name="Girard L."/>
            <person name="Lood C."/>
            <person name="Vandamme P."/>
            <person name="Rokni-Zadeh H."/>
            <person name="Van Noort V."/>
            <person name="Hofte M."/>
            <person name="Lavigne R."/>
            <person name="De Mot R."/>
        </authorList>
    </citation>
    <scope>NUCLEOTIDE SEQUENCE</scope>
    <source>
        <strain evidence="3">SWRI88</strain>
    </source>
</reference>
<dbReference type="InterPro" id="IPR038729">
    <property type="entry name" value="Rad50/SbcC_AAA"/>
</dbReference>
<dbReference type="Pfam" id="PF13476">
    <property type="entry name" value="AAA_23"/>
    <property type="match status" value="1"/>
</dbReference>
<gene>
    <name evidence="3" type="ORF">KVG85_03105</name>
</gene>
<keyword evidence="1" id="KW-0175">Coiled coil</keyword>
<dbReference type="Proteomes" id="UP001048763">
    <property type="component" value="Unassembled WGS sequence"/>
</dbReference>
<evidence type="ECO:0000259" key="2">
    <source>
        <dbReference type="Pfam" id="PF13476"/>
    </source>
</evidence>
<keyword evidence="4" id="KW-1185">Reference proteome</keyword>
<organism evidence="3 4">
    <name type="scientific">Pseudomonas triticicola</name>
    <dbReference type="NCBI Taxonomy" id="2842345"/>
    <lineage>
        <taxon>Bacteria</taxon>
        <taxon>Pseudomonadati</taxon>
        <taxon>Pseudomonadota</taxon>
        <taxon>Gammaproteobacteria</taxon>
        <taxon>Pseudomonadales</taxon>
        <taxon>Pseudomonadaceae</taxon>
        <taxon>Pseudomonas</taxon>
    </lineage>
</organism>
<evidence type="ECO:0000313" key="4">
    <source>
        <dbReference type="Proteomes" id="UP001048763"/>
    </source>
</evidence>
<sequence length="643" mass="72055">MTYLKPTLSVRRLIVLQGGHRAFDCTFHDGVNIIRGRNSSGKTTIMDLLAYSLGAENIRWKPEALMCSATMVEVHLNGVAATLLRDIEPESQRPLNIFWGSIEAALVAGVNHWERYPFRRSEQKISFSQALFSALEIPQAQGAAASNLTMHQLLRVLYADQPSVHSPIFRTDNFDSALTRDMVGGYLCGVSDDDLYSAQLEVREVGKSLDKIIGELRGIFNVLGRSGQTLDIEASRSVIPALEAERGRLTEYIVGLKAERSLSKKEANTASAKVDGIRSKLNSAKQYEAILKDGLLKLNLEIADSKLFLKELEERLSGLDDSKETRNYFGALSFLFCPSCLTELTPQASEGHDCHLCKHELTEGASSSNILRMRNEFSIQIKESSLLLKAKEEEATKLSRDIPLATEAAKRLEAEYSSISSHWSSNIETLLEDSARRLGSLDEEIKQAYENQKLFTVISELQKNRNELTFKVEKLNDLINNLERKQEARKREVSSKLSSNMIELLKKDLQLQPEFIDANTVEFSFIDNTVLVNGSRNFSESSAVVLRHVFHLALLKTSAELSYMRVPRFMMLDGIDDGGMEKERSHNLQALIVSECEKISVPFQVIYATSEINPDLQNGELVVGRYFNPESRSLNVSTQLFSA</sequence>
<accession>A0ABS6RFU5</accession>
<evidence type="ECO:0000313" key="3">
    <source>
        <dbReference type="EMBL" id="MBV4545090.1"/>
    </source>
</evidence>
<protein>
    <submittedName>
        <fullName evidence="3">AAA family ATPase</fullName>
    </submittedName>
</protein>
<feature type="domain" description="Rad50/SbcC-type AAA" evidence="2">
    <location>
        <begin position="20"/>
        <end position="62"/>
    </location>
</feature>
<name>A0ABS6RFU5_9PSED</name>
<comment type="caution">
    <text evidence="3">The sequence shown here is derived from an EMBL/GenBank/DDBJ whole genome shotgun (WGS) entry which is preliminary data.</text>
</comment>
<proteinExistence type="predicted"/>